<sequence>MIKIVCLDLAVQNGIYYINDIPKVNGKFIASNYKEIDGGSTAITVVVMTKLSDKNCIGLEK</sequence>
<reference evidence="1 2" key="1">
    <citation type="submission" date="2019-07" db="EMBL/GenBank/DDBJ databases">
        <title>Gilliamella genomes.</title>
        <authorList>
            <person name="Zheng H."/>
        </authorList>
    </citation>
    <scope>NUCLEOTIDE SEQUENCE [LARGE SCALE GENOMIC DNA]</scope>
    <source>
        <strain evidence="1 2">W8127</strain>
    </source>
</reference>
<evidence type="ECO:0000313" key="2">
    <source>
        <dbReference type="Proteomes" id="UP000319483"/>
    </source>
</evidence>
<dbReference type="AlphaFoldDB" id="A0A556S947"/>
<dbReference type="EMBL" id="VMHM01000015">
    <property type="protein sequence ID" value="TSJ97682.1"/>
    <property type="molecule type" value="Genomic_DNA"/>
</dbReference>
<protein>
    <recommendedName>
        <fullName evidence="3">Carbohydrate kinase PfkB domain-containing protein</fullName>
    </recommendedName>
</protein>
<comment type="caution">
    <text evidence="1">The sequence shown here is derived from an EMBL/GenBank/DDBJ whole genome shotgun (WGS) entry which is preliminary data.</text>
</comment>
<dbReference type="Proteomes" id="UP000319483">
    <property type="component" value="Unassembled WGS sequence"/>
</dbReference>
<name>A0A556S947_9GAMM</name>
<evidence type="ECO:0008006" key="3">
    <source>
        <dbReference type="Google" id="ProtNLM"/>
    </source>
</evidence>
<evidence type="ECO:0000313" key="1">
    <source>
        <dbReference type="EMBL" id="TSJ97682.1"/>
    </source>
</evidence>
<organism evidence="1 2">
    <name type="scientific">Gilliamella apicola</name>
    <dbReference type="NCBI Taxonomy" id="1196095"/>
    <lineage>
        <taxon>Bacteria</taxon>
        <taxon>Pseudomonadati</taxon>
        <taxon>Pseudomonadota</taxon>
        <taxon>Gammaproteobacteria</taxon>
        <taxon>Orbales</taxon>
        <taxon>Orbaceae</taxon>
        <taxon>Gilliamella</taxon>
    </lineage>
</organism>
<proteinExistence type="predicted"/>
<gene>
    <name evidence="1" type="ORF">FPQ15_11300</name>
</gene>
<dbReference type="RefSeq" id="WP_144092795.1">
    <property type="nucleotide sequence ID" value="NZ_CAMLBV010000020.1"/>
</dbReference>
<accession>A0A556S947</accession>